<dbReference type="InterPro" id="IPR036514">
    <property type="entry name" value="SGNH_hydro_sf"/>
</dbReference>
<protein>
    <submittedName>
        <fullName evidence="3">GDSL-like Lipase/Acylhydrolase</fullName>
    </submittedName>
</protein>
<dbReference type="SUPFAM" id="SSF52266">
    <property type="entry name" value="SGNH hydrolase"/>
    <property type="match status" value="1"/>
</dbReference>
<keyword evidence="3" id="KW-0378">Hydrolase</keyword>
<keyword evidence="1" id="KW-0732">Signal</keyword>
<feature type="domain" description="SGNH hydrolase-type esterase" evidence="2">
    <location>
        <begin position="32"/>
        <end position="206"/>
    </location>
</feature>
<dbReference type="Pfam" id="PF13472">
    <property type="entry name" value="Lipase_GDSL_2"/>
    <property type="match status" value="1"/>
</dbReference>
<evidence type="ECO:0000313" key="3">
    <source>
        <dbReference type="EMBL" id="QDS87444.1"/>
    </source>
</evidence>
<evidence type="ECO:0000256" key="1">
    <source>
        <dbReference type="SAM" id="SignalP"/>
    </source>
</evidence>
<accession>A0A517LXT9</accession>
<dbReference type="InterPro" id="IPR013830">
    <property type="entry name" value="SGNH_hydro"/>
</dbReference>
<dbReference type="Gene3D" id="3.40.50.1110">
    <property type="entry name" value="SGNH hydrolase"/>
    <property type="match status" value="1"/>
</dbReference>
<keyword evidence="4" id="KW-1185">Reference proteome</keyword>
<feature type="signal peptide" evidence="1">
    <location>
        <begin position="1"/>
        <end position="24"/>
    </location>
</feature>
<dbReference type="RefSeq" id="WP_218934665.1">
    <property type="nucleotide sequence ID" value="NZ_CP036261.1"/>
</dbReference>
<dbReference type="AlphaFoldDB" id="A0A517LXT9"/>
<dbReference type="EMBL" id="CP036261">
    <property type="protein sequence ID" value="QDS87444.1"/>
    <property type="molecule type" value="Genomic_DNA"/>
</dbReference>
<gene>
    <name evidence="3" type="ORF">EC9_16220</name>
</gene>
<organism evidence="3 4">
    <name type="scientific">Rosistilla ulvae</name>
    <dbReference type="NCBI Taxonomy" id="1930277"/>
    <lineage>
        <taxon>Bacteria</taxon>
        <taxon>Pseudomonadati</taxon>
        <taxon>Planctomycetota</taxon>
        <taxon>Planctomycetia</taxon>
        <taxon>Pirellulales</taxon>
        <taxon>Pirellulaceae</taxon>
        <taxon>Rosistilla</taxon>
    </lineage>
</organism>
<evidence type="ECO:0000313" key="4">
    <source>
        <dbReference type="Proteomes" id="UP000319557"/>
    </source>
</evidence>
<sequence length="234" mass="25439" precursor="true">MSCRLLLSLACWMLCAAAPSCLVADGPLKIMAVGDSITQGGGGFSCYREYLLPMLSQSGASVQFVGPQQDATSRHCGFGGKNTAYLNRIAERVAREYPADIVLLHSGHNSFSRDKPIAGIIRATEQMLATLHEINPEVIVLVAQVIPSGKLPKYAYIPELNEEIARSVDRMRERGIDVYLVNQAAGFDWTTDTVADRVHPNSSGAKKMAQRWLQTLQPLLARTHATAPGETEGN</sequence>
<dbReference type="PANTHER" id="PTHR30383">
    <property type="entry name" value="THIOESTERASE 1/PROTEASE 1/LYSOPHOSPHOLIPASE L1"/>
    <property type="match status" value="1"/>
</dbReference>
<dbReference type="PANTHER" id="PTHR30383:SF2">
    <property type="entry name" value="CELLULOSE-BINDING PROTEIN"/>
    <property type="match status" value="1"/>
</dbReference>
<dbReference type="InterPro" id="IPR051532">
    <property type="entry name" value="Ester_Hydrolysis_Enzymes"/>
</dbReference>
<name>A0A517LXT9_9BACT</name>
<dbReference type="GO" id="GO:0004622">
    <property type="term" value="F:phosphatidylcholine lysophospholipase activity"/>
    <property type="evidence" value="ECO:0007669"/>
    <property type="project" value="TreeGrafter"/>
</dbReference>
<dbReference type="KEGG" id="ruv:EC9_16220"/>
<evidence type="ECO:0000259" key="2">
    <source>
        <dbReference type="Pfam" id="PF13472"/>
    </source>
</evidence>
<feature type="chain" id="PRO_5021898576" evidence="1">
    <location>
        <begin position="25"/>
        <end position="234"/>
    </location>
</feature>
<dbReference type="Proteomes" id="UP000319557">
    <property type="component" value="Chromosome"/>
</dbReference>
<proteinExistence type="predicted"/>
<reference evidence="3 4" key="1">
    <citation type="submission" date="2019-02" db="EMBL/GenBank/DDBJ databases">
        <title>Deep-cultivation of Planctomycetes and their phenomic and genomic characterization uncovers novel biology.</title>
        <authorList>
            <person name="Wiegand S."/>
            <person name="Jogler M."/>
            <person name="Boedeker C."/>
            <person name="Pinto D."/>
            <person name="Vollmers J."/>
            <person name="Rivas-Marin E."/>
            <person name="Kohn T."/>
            <person name="Peeters S.H."/>
            <person name="Heuer A."/>
            <person name="Rast P."/>
            <person name="Oberbeckmann S."/>
            <person name="Bunk B."/>
            <person name="Jeske O."/>
            <person name="Meyerdierks A."/>
            <person name="Storesund J.E."/>
            <person name="Kallscheuer N."/>
            <person name="Luecker S."/>
            <person name="Lage O.M."/>
            <person name="Pohl T."/>
            <person name="Merkel B.J."/>
            <person name="Hornburger P."/>
            <person name="Mueller R.-W."/>
            <person name="Bruemmer F."/>
            <person name="Labrenz M."/>
            <person name="Spormann A.M."/>
            <person name="Op den Camp H."/>
            <person name="Overmann J."/>
            <person name="Amann R."/>
            <person name="Jetten M.S.M."/>
            <person name="Mascher T."/>
            <person name="Medema M.H."/>
            <person name="Devos D.P."/>
            <person name="Kaster A.-K."/>
            <person name="Ovreas L."/>
            <person name="Rohde M."/>
            <person name="Galperin M.Y."/>
            <person name="Jogler C."/>
        </authorList>
    </citation>
    <scope>NUCLEOTIDE SEQUENCE [LARGE SCALE GENOMIC DNA]</scope>
    <source>
        <strain evidence="3 4">EC9</strain>
    </source>
</reference>